<feature type="compositionally biased region" description="Basic and acidic residues" evidence="1">
    <location>
        <begin position="90"/>
        <end position="99"/>
    </location>
</feature>
<sequence length="150" mass="16124">MAVSALGGCVTVQHSPVPGPPTASSRPSAPRPDREAETQVVQAPAQEALEMVGPDRGPESSPPPERRRAAPAAPVRQPSPRSHPQPRPQPRPDRPEPRRPAQPRVEIPDVDKDAEKGVRGSTDVCALGRKYGGWRADSPEAVICERTYGR</sequence>
<name>A0A918CJ21_9ACTN</name>
<reference evidence="2" key="2">
    <citation type="submission" date="2020-09" db="EMBL/GenBank/DDBJ databases">
        <authorList>
            <person name="Sun Q."/>
            <person name="Ohkuma M."/>
        </authorList>
    </citation>
    <scope>NUCLEOTIDE SEQUENCE</scope>
    <source>
        <strain evidence="2">JCM 4346</strain>
    </source>
</reference>
<evidence type="ECO:0000313" key="3">
    <source>
        <dbReference type="Proteomes" id="UP000658320"/>
    </source>
</evidence>
<feature type="compositionally biased region" description="Basic and acidic residues" evidence="1">
    <location>
        <begin position="106"/>
        <end position="118"/>
    </location>
</feature>
<evidence type="ECO:0000256" key="1">
    <source>
        <dbReference type="SAM" id="MobiDB-lite"/>
    </source>
</evidence>
<dbReference type="Proteomes" id="UP000658320">
    <property type="component" value="Unassembled WGS sequence"/>
</dbReference>
<feature type="region of interest" description="Disordered" evidence="1">
    <location>
        <begin position="1"/>
        <end position="121"/>
    </location>
</feature>
<gene>
    <name evidence="2" type="ORF">GCM10010251_49710</name>
</gene>
<protein>
    <submittedName>
        <fullName evidence="2">Lipoprotein</fullName>
    </submittedName>
</protein>
<organism evidence="2 3">
    <name type="scientific">Streptomyces aurantiogriseus</name>
    <dbReference type="NCBI Taxonomy" id="66870"/>
    <lineage>
        <taxon>Bacteria</taxon>
        <taxon>Bacillati</taxon>
        <taxon>Actinomycetota</taxon>
        <taxon>Actinomycetes</taxon>
        <taxon>Kitasatosporales</taxon>
        <taxon>Streptomycetaceae</taxon>
        <taxon>Streptomyces</taxon>
    </lineage>
</organism>
<accession>A0A918CJ21</accession>
<reference evidence="2" key="1">
    <citation type="journal article" date="2014" name="Int. J. Syst. Evol. Microbiol.">
        <title>Complete genome sequence of Corynebacterium casei LMG S-19264T (=DSM 44701T), isolated from a smear-ripened cheese.</title>
        <authorList>
            <consortium name="US DOE Joint Genome Institute (JGI-PGF)"/>
            <person name="Walter F."/>
            <person name="Albersmeier A."/>
            <person name="Kalinowski J."/>
            <person name="Ruckert C."/>
        </authorList>
    </citation>
    <scope>NUCLEOTIDE SEQUENCE</scope>
    <source>
        <strain evidence="2">JCM 4346</strain>
    </source>
</reference>
<proteinExistence type="predicted"/>
<feature type="compositionally biased region" description="Low complexity" evidence="1">
    <location>
        <begin position="70"/>
        <end position="80"/>
    </location>
</feature>
<dbReference type="AlphaFoldDB" id="A0A918CJ21"/>
<keyword evidence="3" id="KW-1185">Reference proteome</keyword>
<comment type="caution">
    <text evidence="2">The sequence shown here is derived from an EMBL/GenBank/DDBJ whole genome shotgun (WGS) entry which is preliminary data.</text>
</comment>
<dbReference type="EMBL" id="BMSX01000012">
    <property type="protein sequence ID" value="GGR27756.1"/>
    <property type="molecule type" value="Genomic_DNA"/>
</dbReference>
<evidence type="ECO:0000313" key="2">
    <source>
        <dbReference type="EMBL" id="GGR27756.1"/>
    </source>
</evidence>
<keyword evidence="2" id="KW-0449">Lipoprotein</keyword>